<dbReference type="CDD" id="cd01949">
    <property type="entry name" value="GGDEF"/>
    <property type="match status" value="1"/>
</dbReference>
<evidence type="ECO:0000313" key="4">
    <source>
        <dbReference type="EMBL" id="ABQ27615.1"/>
    </source>
</evidence>
<dbReference type="Gene3D" id="3.40.50.150">
    <property type="entry name" value="Vaccinia Virus protein VP39"/>
    <property type="match status" value="1"/>
</dbReference>
<feature type="domain" description="PAS" evidence="1">
    <location>
        <begin position="221"/>
        <end position="263"/>
    </location>
</feature>
<dbReference type="SUPFAM" id="SSF55785">
    <property type="entry name" value="PYP-like sensor domain (PAS domain)"/>
    <property type="match status" value="1"/>
</dbReference>
<feature type="domain" description="GGDEF" evidence="3">
    <location>
        <begin position="377"/>
        <end position="503"/>
    </location>
</feature>
<dbReference type="RefSeq" id="WP_011940276.1">
    <property type="nucleotide sequence ID" value="NC_009483.1"/>
</dbReference>
<dbReference type="Proteomes" id="UP000006695">
    <property type="component" value="Chromosome"/>
</dbReference>
<dbReference type="InterPro" id="IPR035965">
    <property type="entry name" value="PAS-like_dom_sf"/>
</dbReference>
<dbReference type="InterPro" id="IPR029063">
    <property type="entry name" value="SAM-dependent_MTases_sf"/>
</dbReference>
<dbReference type="SMART" id="SM00267">
    <property type="entry name" value="GGDEF"/>
    <property type="match status" value="1"/>
</dbReference>
<gene>
    <name evidence="4" type="ordered locus">Gura_3459</name>
</gene>
<dbReference type="GO" id="GO:0008757">
    <property type="term" value="F:S-adenosylmethionine-dependent methyltransferase activity"/>
    <property type="evidence" value="ECO:0007669"/>
    <property type="project" value="InterPro"/>
</dbReference>
<dbReference type="InterPro" id="IPR001610">
    <property type="entry name" value="PAC"/>
</dbReference>
<reference evidence="4 5" key="1">
    <citation type="submission" date="2007-05" db="EMBL/GenBank/DDBJ databases">
        <title>Complete sequence of Geobacter uraniireducens Rf4.</title>
        <authorList>
            <consortium name="US DOE Joint Genome Institute"/>
            <person name="Copeland A."/>
            <person name="Lucas S."/>
            <person name="Lapidus A."/>
            <person name="Barry K."/>
            <person name="Detter J.C."/>
            <person name="Glavina del Rio T."/>
            <person name="Hammon N."/>
            <person name="Israni S."/>
            <person name="Dalin E."/>
            <person name="Tice H."/>
            <person name="Pitluck S."/>
            <person name="Chertkov O."/>
            <person name="Brettin T."/>
            <person name="Bruce D."/>
            <person name="Han C."/>
            <person name="Schmutz J."/>
            <person name="Larimer F."/>
            <person name="Land M."/>
            <person name="Hauser L."/>
            <person name="Kyrpides N."/>
            <person name="Mikhailova N."/>
            <person name="Shelobolina E."/>
            <person name="Aklujkar M."/>
            <person name="Lovley D."/>
            <person name="Richardson P."/>
        </authorList>
    </citation>
    <scope>NUCLEOTIDE SEQUENCE [LARGE SCALE GENOMIC DNA]</scope>
    <source>
        <strain evidence="4 5">Rf4</strain>
    </source>
</reference>
<dbReference type="STRING" id="351605.Gura_3459"/>
<keyword evidence="5" id="KW-1185">Reference proteome</keyword>
<dbReference type="NCBIfam" id="TIGR00229">
    <property type="entry name" value="sensory_box"/>
    <property type="match status" value="1"/>
</dbReference>
<dbReference type="SMART" id="SM00086">
    <property type="entry name" value="PAC"/>
    <property type="match status" value="1"/>
</dbReference>
<protein>
    <submittedName>
        <fullName evidence="4">Diguanylate cyclase with PAS/PAC sensor</fullName>
    </submittedName>
</protein>
<accession>A5G747</accession>
<proteinExistence type="predicted"/>
<dbReference type="InterPro" id="IPR000700">
    <property type="entry name" value="PAS-assoc_C"/>
</dbReference>
<dbReference type="PROSITE" id="PS50887">
    <property type="entry name" value="GGDEF"/>
    <property type="match status" value="1"/>
</dbReference>
<dbReference type="InterPro" id="IPR013216">
    <property type="entry name" value="Methyltransf_11"/>
</dbReference>
<dbReference type="CDD" id="cd02440">
    <property type="entry name" value="AdoMet_MTases"/>
    <property type="match status" value="1"/>
</dbReference>
<dbReference type="SUPFAM" id="SSF55073">
    <property type="entry name" value="Nucleotide cyclase"/>
    <property type="match status" value="1"/>
</dbReference>
<dbReference type="OrthoDB" id="9812034at2"/>
<dbReference type="Gene3D" id="3.30.450.20">
    <property type="entry name" value="PAS domain"/>
    <property type="match status" value="1"/>
</dbReference>
<dbReference type="PANTHER" id="PTHR44757:SF2">
    <property type="entry name" value="BIOFILM ARCHITECTURE MAINTENANCE PROTEIN MBAA"/>
    <property type="match status" value="1"/>
</dbReference>
<dbReference type="Pfam" id="PF08447">
    <property type="entry name" value="PAS_3"/>
    <property type="match status" value="1"/>
</dbReference>
<dbReference type="InterPro" id="IPR052155">
    <property type="entry name" value="Biofilm_reg_signaling"/>
</dbReference>
<dbReference type="Gene3D" id="3.30.70.270">
    <property type="match status" value="1"/>
</dbReference>
<dbReference type="Pfam" id="PF00990">
    <property type="entry name" value="GGDEF"/>
    <property type="match status" value="1"/>
</dbReference>
<name>A5G747_GEOUR</name>
<dbReference type="PROSITE" id="PS50112">
    <property type="entry name" value="PAS"/>
    <property type="match status" value="1"/>
</dbReference>
<evidence type="ECO:0000313" key="5">
    <source>
        <dbReference type="Proteomes" id="UP000006695"/>
    </source>
</evidence>
<dbReference type="InterPro" id="IPR029787">
    <property type="entry name" value="Nucleotide_cyclase"/>
</dbReference>
<dbReference type="HOGENOM" id="CLU_541592_0_0_7"/>
<dbReference type="InterPro" id="IPR000160">
    <property type="entry name" value="GGDEF_dom"/>
</dbReference>
<dbReference type="SMART" id="SM00091">
    <property type="entry name" value="PAS"/>
    <property type="match status" value="1"/>
</dbReference>
<feature type="domain" description="PAC" evidence="2">
    <location>
        <begin position="296"/>
        <end position="348"/>
    </location>
</feature>
<evidence type="ECO:0000259" key="2">
    <source>
        <dbReference type="PROSITE" id="PS50113"/>
    </source>
</evidence>
<dbReference type="InterPro" id="IPR000014">
    <property type="entry name" value="PAS"/>
</dbReference>
<dbReference type="Pfam" id="PF08241">
    <property type="entry name" value="Methyltransf_11"/>
    <property type="match status" value="1"/>
</dbReference>
<dbReference type="KEGG" id="gur:Gura_3459"/>
<evidence type="ECO:0000259" key="1">
    <source>
        <dbReference type="PROSITE" id="PS50112"/>
    </source>
</evidence>
<dbReference type="InterPro" id="IPR013655">
    <property type="entry name" value="PAS_fold_3"/>
</dbReference>
<dbReference type="PROSITE" id="PS50113">
    <property type="entry name" value="PAC"/>
    <property type="match status" value="1"/>
</dbReference>
<dbReference type="NCBIfam" id="TIGR00254">
    <property type="entry name" value="GGDEF"/>
    <property type="match status" value="1"/>
</dbReference>
<dbReference type="AlphaFoldDB" id="A5G747"/>
<dbReference type="SUPFAM" id="SSF53335">
    <property type="entry name" value="S-adenosyl-L-methionine-dependent methyltransferases"/>
    <property type="match status" value="1"/>
</dbReference>
<dbReference type="InterPro" id="IPR043128">
    <property type="entry name" value="Rev_trsase/Diguanyl_cyclase"/>
</dbReference>
<dbReference type="PANTHER" id="PTHR44757">
    <property type="entry name" value="DIGUANYLATE CYCLASE DGCP"/>
    <property type="match status" value="1"/>
</dbReference>
<dbReference type="EMBL" id="CP000698">
    <property type="protein sequence ID" value="ABQ27615.1"/>
    <property type="molecule type" value="Genomic_DNA"/>
</dbReference>
<dbReference type="CDD" id="cd00130">
    <property type="entry name" value="PAS"/>
    <property type="match status" value="1"/>
</dbReference>
<evidence type="ECO:0000259" key="3">
    <source>
        <dbReference type="PROSITE" id="PS50887"/>
    </source>
</evidence>
<sequence length="503" mass="55933">MSGNEPFNTYHQRYDNWYDTHGAAYCSELLAVRALLPWKGLGLEIGVGSGRFAAPLGVRVGVDPSAAMLKLASARGISVMRGVAERLPFATASFDYALIVTTICFVDDPRAMLREARRVIKPEGSLVIGLVDKGSALGQQYLENRSQSAFYREATFYRAEEVEKMLKESGFPSQDWVQTLFRPLQEMREVESFRAGRGIGAFAVVRGMESLHDTLKEVMKSNGMFQRLADSSAEWLYWRTPEGKMRYISPAAEHITGFSVEELSHFPETCDAIIHSDDHELWRLHVREVDRGGASSPIEFRIVTKQGEMRWISHICRPIHDNSGTFLGISGSNRDITERKQAEEQLRYLSTHDNLTGLYNRAYFDAELGRLAGGREFPISVVMADVDGLKEVNDRHGHAVGDRLLQEAAKVLLAAFRSDDVVARIGGDEFAVLLPGADSAMVKDILKRVESCQAGVNRANSVFRLSLSLGTATAETGESLGEVLKLADERMYREKFGRKGRGA</sequence>
<organism evidence="4 5">
    <name type="scientific">Geotalea uraniireducens (strain Rf4)</name>
    <name type="common">Geobacter uraniireducens</name>
    <dbReference type="NCBI Taxonomy" id="351605"/>
    <lineage>
        <taxon>Bacteria</taxon>
        <taxon>Pseudomonadati</taxon>
        <taxon>Thermodesulfobacteriota</taxon>
        <taxon>Desulfuromonadia</taxon>
        <taxon>Geobacterales</taxon>
        <taxon>Geobacteraceae</taxon>
        <taxon>Geotalea</taxon>
    </lineage>
</organism>